<keyword evidence="3" id="KW-1185">Reference proteome</keyword>
<evidence type="ECO:0000256" key="1">
    <source>
        <dbReference type="SAM" id="Phobius"/>
    </source>
</evidence>
<dbReference type="Proteomes" id="UP000030185">
    <property type="component" value="Unassembled WGS sequence"/>
</dbReference>
<comment type="caution">
    <text evidence="2">The sequence shown here is derived from an EMBL/GenBank/DDBJ whole genome shotgun (WGS) entry which is preliminary data.</text>
</comment>
<keyword evidence="1" id="KW-1133">Transmembrane helix</keyword>
<accession>A0A098LHW9</accession>
<dbReference type="AlphaFoldDB" id="A0A098LHW9"/>
<keyword evidence="1" id="KW-0472">Membrane</keyword>
<organism evidence="2 3">
    <name type="scientific">Sporocytophaga myxococcoides</name>
    <dbReference type="NCBI Taxonomy" id="153721"/>
    <lineage>
        <taxon>Bacteria</taxon>
        <taxon>Pseudomonadati</taxon>
        <taxon>Bacteroidota</taxon>
        <taxon>Cytophagia</taxon>
        <taxon>Cytophagales</taxon>
        <taxon>Cytophagaceae</taxon>
        <taxon>Sporocytophaga</taxon>
    </lineage>
</organism>
<gene>
    <name evidence="2" type="ORF">MYP_3251</name>
</gene>
<proteinExistence type="predicted"/>
<name>A0A098LHW9_9BACT</name>
<reference evidence="2 3" key="1">
    <citation type="submission" date="2014-09" db="EMBL/GenBank/DDBJ databases">
        <title>Sporocytophaga myxococcoides PG-01 genome sequencing.</title>
        <authorList>
            <person name="Liu L."/>
            <person name="Gao P.J."/>
            <person name="Chen G.J."/>
            <person name="Wang L.S."/>
        </authorList>
    </citation>
    <scope>NUCLEOTIDE SEQUENCE [LARGE SCALE GENOMIC DNA]</scope>
    <source>
        <strain evidence="2 3">PG-01</strain>
    </source>
</reference>
<evidence type="ECO:0000313" key="3">
    <source>
        <dbReference type="Proteomes" id="UP000030185"/>
    </source>
</evidence>
<protein>
    <submittedName>
        <fullName evidence="2">Uncharacterized protein</fullName>
    </submittedName>
</protein>
<keyword evidence="1" id="KW-0812">Transmembrane</keyword>
<feature type="transmembrane region" description="Helical" evidence="1">
    <location>
        <begin position="35"/>
        <end position="54"/>
    </location>
</feature>
<evidence type="ECO:0000313" key="2">
    <source>
        <dbReference type="EMBL" id="GAL86022.1"/>
    </source>
</evidence>
<sequence>MFFLLIRMNIINAFLEFQIGERAIYSEIDFVIEIFSSYLFSIFSYILVDFVFYLKKIIKTPDT</sequence>
<dbReference type="EMBL" id="BBLT01000006">
    <property type="protein sequence ID" value="GAL86022.1"/>
    <property type="molecule type" value="Genomic_DNA"/>
</dbReference>